<dbReference type="InterPro" id="IPR007710">
    <property type="entry name" value="Nucleoside_deoxyribTrfase"/>
</dbReference>
<dbReference type="Pfam" id="PF05014">
    <property type="entry name" value="Nuc_deoxyrib_tr"/>
    <property type="match status" value="1"/>
</dbReference>
<reference evidence="1 2" key="1">
    <citation type="submission" date="2022-09" db="EMBL/GenBank/DDBJ databases">
        <title>Chelativorans salina sp. nov., a novel slightly halophilic bacterium isolated from a saline lake sediment enrichment.</title>
        <authorList>
            <person name="Gao L."/>
            <person name="Fang B.-Z."/>
            <person name="Li W.-J."/>
        </authorList>
    </citation>
    <scope>NUCLEOTIDE SEQUENCE [LARGE SCALE GENOMIC DNA]</scope>
    <source>
        <strain evidence="1 2">EGI FJ00035</strain>
    </source>
</reference>
<evidence type="ECO:0000313" key="2">
    <source>
        <dbReference type="Proteomes" id="UP001320831"/>
    </source>
</evidence>
<dbReference type="RefSeq" id="WP_260904075.1">
    <property type="nucleotide sequence ID" value="NZ_JAOCZP010000004.1"/>
</dbReference>
<comment type="caution">
    <text evidence="1">The sequence shown here is derived from an EMBL/GenBank/DDBJ whole genome shotgun (WGS) entry which is preliminary data.</text>
</comment>
<accession>A0ABT2LNZ6</accession>
<dbReference type="SUPFAM" id="SSF53613">
    <property type="entry name" value="Ribokinase-like"/>
    <property type="match status" value="1"/>
</dbReference>
<protein>
    <submittedName>
        <fullName evidence="1">Nucleoside 2-deoxyribosyltransferase</fullName>
    </submittedName>
</protein>
<dbReference type="SUPFAM" id="SSF52309">
    <property type="entry name" value="N-(deoxy)ribosyltransferase-like"/>
    <property type="match status" value="1"/>
</dbReference>
<dbReference type="Gene3D" id="3.40.1190.20">
    <property type="match status" value="1"/>
</dbReference>
<keyword evidence="2" id="KW-1185">Reference proteome</keyword>
<name>A0ABT2LNZ6_9HYPH</name>
<dbReference type="EMBL" id="JAOCZP010000004">
    <property type="protein sequence ID" value="MCT7376290.1"/>
    <property type="molecule type" value="Genomic_DNA"/>
</dbReference>
<evidence type="ECO:0000313" key="1">
    <source>
        <dbReference type="EMBL" id="MCT7376290.1"/>
    </source>
</evidence>
<proteinExistence type="predicted"/>
<gene>
    <name evidence="1" type="ORF">N5A92_14725</name>
</gene>
<dbReference type="Gene3D" id="3.40.50.450">
    <property type="match status" value="1"/>
</dbReference>
<sequence length="442" mass="48197">MPETIPVLIGEVTVDFTMPTRTTDAKVRLGGVAHAARGLWASGRDYSVGAFCPAYLVEQARNYLAQHGCQEFVLLGEVTGAPNVIAIADVKEVGHQGYEDILRDERRVVPSCDHVDLSRFDPVVIFPGRYDLGEVFKQLKPGARVTIDAAYDVDGADVLRSLTGRIDSVVISTSSILFSKLASSDVAPLLDLAKCIGAKQLLLKENRGGSRLFDLGTGAIEYITATLDVTMNSVGVGDAFTAVFGTFDGSARDAAWRGMQVATVYSQTTWPDDLQRDIERELRIPIEVVRGLGGVTLPWHVRPGLQIYLAAPDFSYADHIEINAAVAALEYHNFRVRRPVKENGEAKREAPVESLSPYYFSDVQLLRECAAVFAIPIERDPGTLVEIGLAIEMGKPVVTFDPRSENRNTMVVRGSTAYSSDLDVCLNGTFDALSKLERGADR</sequence>
<dbReference type="InterPro" id="IPR029056">
    <property type="entry name" value="Ribokinase-like"/>
</dbReference>
<organism evidence="1 2">
    <name type="scientific">Chelativorans salis</name>
    <dbReference type="NCBI Taxonomy" id="2978478"/>
    <lineage>
        <taxon>Bacteria</taxon>
        <taxon>Pseudomonadati</taxon>
        <taxon>Pseudomonadota</taxon>
        <taxon>Alphaproteobacteria</taxon>
        <taxon>Hyphomicrobiales</taxon>
        <taxon>Phyllobacteriaceae</taxon>
        <taxon>Chelativorans</taxon>
    </lineage>
</organism>
<dbReference type="Proteomes" id="UP001320831">
    <property type="component" value="Unassembled WGS sequence"/>
</dbReference>